<dbReference type="Proteomes" id="UP001227126">
    <property type="component" value="Unassembled WGS sequence"/>
</dbReference>
<keyword evidence="1" id="KW-1133">Transmembrane helix</keyword>
<organism evidence="2 3">
    <name type="scientific">Sedimentitalea xiamensis</name>
    <dbReference type="NCBI Taxonomy" id="3050037"/>
    <lineage>
        <taxon>Bacteria</taxon>
        <taxon>Pseudomonadati</taxon>
        <taxon>Pseudomonadota</taxon>
        <taxon>Alphaproteobacteria</taxon>
        <taxon>Rhodobacterales</taxon>
        <taxon>Paracoccaceae</taxon>
        <taxon>Sedimentitalea</taxon>
    </lineage>
</organism>
<reference evidence="2 3" key="1">
    <citation type="submission" date="2023-05" db="EMBL/GenBank/DDBJ databases">
        <title>Sedimentitalea sp. nov. JM2-8.</title>
        <authorList>
            <person name="Huang J."/>
        </authorList>
    </citation>
    <scope>NUCLEOTIDE SEQUENCE [LARGE SCALE GENOMIC DNA]</scope>
    <source>
        <strain evidence="2 3">JM2-8</strain>
    </source>
</reference>
<dbReference type="EMBL" id="JASNJE010000003">
    <property type="protein sequence ID" value="MDK3072188.1"/>
    <property type="molecule type" value="Genomic_DNA"/>
</dbReference>
<sequence length="179" mass="19837">MDSLTPPHIWIMRLWFVALALLILFFHLLPLQTMPRRWAPPDLLIAFTFAWSVRRPDFVPAFSVAAVMLLADLMLQRPPGLLAMLVVLGSEHLKSRFAGAGETGFMGEWISVSLVILIVAILHRLILTVTLVDQAQLSLSLIQMMMTMAAYPAVALLTQSVMGVRRLSPNTAETMGSRG</sequence>
<feature type="transmembrane region" description="Helical" evidence="1">
    <location>
        <begin position="12"/>
        <end position="31"/>
    </location>
</feature>
<feature type="transmembrane region" description="Helical" evidence="1">
    <location>
        <begin position="109"/>
        <end position="131"/>
    </location>
</feature>
<feature type="transmembrane region" description="Helical" evidence="1">
    <location>
        <begin position="137"/>
        <end position="157"/>
    </location>
</feature>
<accession>A0ABT7FAQ1</accession>
<protein>
    <submittedName>
        <fullName evidence="2">Rod shape-determining protein MreD</fullName>
    </submittedName>
</protein>
<gene>
    <name evidence="2" type="ORF">QO034_03615</name>
</gene>
<keyword evidence="3" id="KW-1185">Reference proteome</keyword>
<keyword evidence="1" id="KW-0472">Membrane</keyword>
<evidence type="ECO:0000313" key="2">
    <source>
        <dbReference type="EMBL" id="MDK3072188.1"/>
    </source>
</evidence>
<evidence type="ECO:0000313" key="3">
    <source>
        <dbReference type="Proteomes" id="UP001227126"/>
    </source>
</evidence>
<comment type="caution">
    <text evidence="2">The sequence shown here is derived from an EMBL/GenBank/DDBJ whole genome shotgun (WGS) entry which is preliminary data.</text>
</comment>
<evidence type="ECO:0000256" key="1">
    <source>
        <dbReference type="SAM" id="Phobius"/>
    </source>
</evidence>
<name>A0ABT7FAQ1_9RHOB</name>
<proteinExistence type="predicted"/>
<keyword evidence="1" id="KW-0812">Transmembrane</keyword>
<dbReference type="RefSeq" id="WP_284484132.1">
    <property type="nucleotide sequence ID" value="NZ_JASNJE010000003.1"/>
</dbReference>